<dbReference type="Proteomes" id="UP000655225">
    <property type="component" value="Unassembled WGS sequence"/>
</dbReference>
<evidence type="ECO:0000313" key="4">
    <source>
        <dbReference type="EMBL" id="KAF8406067.1"/>
    </source>
</evidence>
<comment type="similarity">
    <text evidence="1">Belongs to the multi antimicrobial extrusion (MATE) (TC 2.A.66.1) family.</text>
</comment>
<proteinExistence type="inferred from homology"/>
<evidence type="ECO:0000256" key="2">
    <source>
        <dbReference type="SAM" id="MobiDB-lite"/>
    </source>
</evidence>
<dbReference type="OrthoDB" id="2126698at2759"/>
<evidence type="ECO:0000256" key="3">
    <source>
        <dbReference type="SAM" id="Phobius"/>
    </source>
</evidence>
<keyword evidence="3" id="KW-0472">Membrane</keyword>
<protein>
    <submittedName>
        <fullName evidence="4">Uncharacterized protein</fullName>
    </submittedName>
</protein>
<dbReference type="AlphaFoldDB" id="A0A835DMY1"/>
<reference evidence="4 5" key="1">
    <citation type="submission" date="2020-04" db="EMBL/GenBank/DDBJ databases">
        <title>Plant Genome Project.</title>
        <authorList>
            <person name="Zhang R.-G."/>
        </authorList>
    </citation>
    <scope>NUCLEOTIDE SEQUENCE [LARGE SCALE GENOMIC DNA]</scope>
    <source>
        <strain evidence="4">YNK0</strain>
        <tissue evidence="4">Leaf</tissue>
    </source>
</reference>
<feature type="transmembrane region" description="Helical" evidence="3">
    <location>
        <begin position="164"/>
        <end position="184"/>
    </location>
</feature>
<name>A0A835DMY1_TETSI</name>
<accession>A0A835DMY1</accession>
<dbReference type="InterPro" id="IPR002528">
    <property type="entry name" value="MATE_fam"/>
</dbReference>
<organism evidence="4 5">
    <name type="scientific">Tetracentron sinense</name>
    <name type="common">Spur-leaf</name>
    <dbReference type="NCBI Taxonomy" id="13715"/>
    <lineage>
        <taxon>Eukaryota</taxon>
        <taxon>Viridiplantae</taxon>
        <taxon>Streptophyta</taxon>
        <taxon>Embryophyta</taxon>
        <taxon>Tracheophyta</taxon>
        <taxon>Spermatophyta</taxon>
        <taxon>Magnoliopsida</taxon>
        <taxon>Trochodendrales</taxon>
        <taxon>Trochodendraceae</taxon>
        <taxon>Tetracentron</taxon>
    </lineage>
</organism>
<dbReference type="GO" id="GO:0016020">
    <property type="term" value="C:membrane"/>
    <property type="evidence" value="ECO:0007669"/>
    <property type="project" value="InterPro"/>
</dbReference>
<keyword evidence="5" id="KW-1185">Reference proteome</keyword>
<keyword evidence="3" id="KW-1133">Transmembrane helix</keyword>
<comment type="caution">
    <text evidence="4">The sequence shown here is derived from an EMBL/GenBank/DDBJ whole genome shotgun (WGS) entry which is preliminary data.</text>
</comment>
<feature type="transmembrane region" description="Helical" evidence="3">
    <location>
        <begin position="96"/>
        <end position="115"/>
    </location>
</feature>
<evidence type="ECO:0000313" key="5">
    <source>
        <dbReference type="Proteomes" id="UP000655225"/>
    </source>
</evidence>
<feature type="transmembrane region" description="Helical" evidence="3">
    <location>
        <begin position="135"/>
        <end position="152"/>
    </location>
</feature>
<dbReference type="GO" id="GO:0015297">
    <property type="term" value="F:antiporter activity"/>
    <property type="evidence" value="ECO:0007669"/>
    <property type="project" value="InterPro"/>
</dbReference>
<feature type="region of interest" description="Disordered" evidence="2">
    <location>
        <begin position="1"/>
        <end position="39"/>
    </location>
</feature>
<dbReference type="GO" id="GO:0042910">
    <property type="term" value="F:xenobiotic transmembrane transporter activity"/>
    <property type="evidence" value="ECO:0007669"/>
    <property type="project" value="InterPro"/>
</dbReference>
<gene>
    <name evidence="4" type="ORF">HHK36_008147</name>
</gene>
<keyword evidence="3" id="KW-0812">Transmembrane</keyword>
<dbReference type="EMBL" id="JABCRI010000005">
    <property type="protein sequence ID" value="KAF8406067.1"/>
    <property type="molecule type" value="Genomic_DNA"/>
</dbReference>
<feature type="compositionally biased region" description="Acidic residues" evidence="2">
    <location>
        <begin position="1"/>
        <end position="12"/>
    </location>
</feature>
<dbReference type="OMA" id="QATWAIS"/>
<dbReference type="Pfam" id="PF01554">
    <property type="entry name" value="MatE"/>
    <property type="match status" value="1"/>
</dbReference>
<evidence type="ECO:0000256" key="1">
    <source>
        <dbReference type="ARBA" id="ARBA00010199"/>
    </source>
</evidence>
<sequence length="201" mass="21937">MQDLSSTDDDHDQDLVRRVSYGPSPVPPSSAASSPSPLPPSPKLLQATWAISSSLPSPLPPLLSLVSTSASCALETLCGQAFGAKKYHMLGIYMQRSWIVMFLCAVLLLPMYVFATPILKLLGQPTDVAEQTGLVSIWLIPVHFSFAFSFPLQRFLQSQLKNAVIAWVSLAALLVHIFISWLFLYKLQFGVIGAAVTLNFS</sequence>
<dbReference type="PANTHER" id="PTHR11206">
    <property type="entry name" value="MULTIDRUG RESISTANCE PROTEIN"/>
    <property type="match status" value="1"/>
</dbReference>